<evidence type="ECO:0000313" key="2">
    <source>
        <dbReference type="EMBL" id="KAF2553017.1"/>
    </source>
</evidence>
<protein>
    <recommendedName>
        <fullName evidence="1">Reverse transcriptase zinc-binding domain-containing protein</fullName>
    </recommendedName>
</protein>
<dbReference type="Proteomes" id="UP000712281">
    <property type="component" value="Unassembled WGS sequence"/>
</dbReference>
<dbReference type="InterPro" id="IPR026960">
    <property type="entry name" value="RVT-Znf"/>
</dbReference>
<dbReference type="Pfam" id="PF13966">
    <property type="entry name" value="zf-RVT"/>
    <property type="match status" value="1"/>
</dbReference>
<evidence type="ECO:0000313" key="3">
    <source>
        <dbReference type="Proteomes" id="UP000712281"/>
    </source>
</evidence>
<dbReference type="EMBL" id="QGKW02001988">
    <property type="protein sequence ID" value="KAF2553017.1"/>
    <property type="molecule type" value="Genomic_DNA"/>
</dbReference>
<comment type="caution">
    <text evidence="2">The sequence shown here is derived from an EMBL/GenBank/DDBJ whole genome shotgun (WGS) entry which is preliminary data.</text>
</comment>
<sequence>MQTIAYECIHYDVKDGKTVFFWFDNWLEKGKLLDITGDLGISYLGISRSATLAEASSNNGWNIRCGQRRYPQLCDSIFAVPTPEDTTSPDRVLWRHDHEAIPRQSFMVWLAFKDRLSTVVRMRDWGVEQGCVYCGERNEDRDHLYFACPYTFTVWMNVAERLLDSRITPDWDDTVTSLLQPGRNRLDIVLLRLVFSDFHLCSMEGKKLKKTQGCLRFGGHDDSGHWEAGEEPYIFPQVQRNSEGLFRRWFEVYPF</sequence>
<name>A0A8S9H8V7_BRACR</name>
<organism evidence="2 3">
    <name type="scientific">Brassica cretica</name>
    <name type="common">Mustard</name>
    <dbReference type="NCBI Taxonomy" id="69181"/>
    <lineage>
        <taxon>Eukaryota</taxon>
        <taxon>Viridiplantae</taxon>
        <taxon>Streptophyta</taxon>
        <taxon>Embryophyta</taxon>
        <taxon>Tracheophyta</taxon>
        <taxon>Spermatophyta</taxon>
        <taxon>Magnoliopsida</taxon>
        <taxon>eudicotyledons</taxon>
        <taxon>Gunneridae</taxon>
        <taxon>Pentapetalae</taxon>
        <taxon>rosids</taxon>
        <taxon>malvids</taxon>
        <taxon>Brassicales</taxon>
        <taxon>Brassicaceae</taxon>
        <taxon>Brassiceae</taxon>
        <taxon>Brassica</taxon>
    </lineage>
</organism>
<feature type="domain" description="Reverse transcriptase zinc-binding" evidence="1">
    <location>
        <begin position="86"/>
        <end position="155"/>
    </location>
</feature>
<dbReference type="AlphaFoldDB" id="A0A8S9H8V7"/>
<accession>A0A8S9H8V7</accession>
<reference evidence="2" key="1">
    <citation type="submission" date="2019-12" db="EMBL/GenBank/DDBJ databases">
        <title>Genome sequencing and annotation of Brassica cretica.</title>
        <authorList>
            <person name="Studholme D.J."/>
            <person name="Sarris P.F."/>
        </authorList>
    </citation>
    <scope>NUCLEOTIDE SEQUENCE</scope>
    <source>
        <strain evidence="2">PFS-001/15</strain>
        <tissue evidence="2">Leaf</tissue>
    </source>
</reference>
<evidence type="ECO:0000259" key="1">
    <source>
        <dbReference type="Pfam" id="PF13966"/>
    </source>
</evidence>
<proteinExistence type="predicted"/>
<gene>
    <name evidence="2" type="ORF">F2Q68_00037260</name>
</gene>